<dbReference type="InterPro" id="IPR017853">
    <property type="entry name" value="GH"/>
</dbReference>
<dbReference type="PANTHER" id="PTHR10353">
    <property type="entry name" value="GLYCOSYL HYDROLASE"/>
    <property type="match status" value="1"/>
</dbReference>
<dbReference type="PATRIC" id="fig|889306.3.peg.2841"/>
<dbReference type="STRING" id="889306.KP78_28280"/>
<gene>
    <name evidence="3" type="ORF">KP78_28280</name>
</gene>
<dbReference type="SUPFAM" id="SSF51445">
    <property type="entry name" value="(Trans)glycosidases"/>
    <property type="match status" value="1"/>
</dbReference>
<proteinExistence type="inferred from homology"/>
<keyword evidence="1" id="KW-0378">Hydrolase</keyword>
<dbReference type="EMBL" id="JXRP01000018">
    <property type="protein sequence ID" value="KIL45284.1"/>
    <property type="molecule type" value="Genomic_DNA"/>
</dbReference>
<accession>A0A0C2RU56</accession>
<protein>
    <submittedName>
        <fullName evidence="3">6-phospho-beta-glucosidase</fullName>
    </submittedName>
</protein>
<dbReference type="GO" id="GO:0005829">
    <property type="term" value="C:cytosol"/>
    <property type="evidence" value="ECO:0007669"/>
    <property type="project" value="TreeGrafter"/>
</dbReference>
<dbReference type="InterPro" id="IPR001360">
    <property type="entry name" value="Glyco_hydro_1"/>
</dbReference>
<dbReference type="GO" id="GO:0008422">
    <property type="term" value="F:beta-glucosidase activity"/>
    <property type="evidence" value="ECO:0007669"/>
    <property type="project" value="TreeGrafter"/>
</dbReference>
<keyword evidence="4" id="KW-1185">Reference proteome</keyword>
<evidence type="ECO:0000313" key="3">
    <source>
        <dbReference type="EMBL" id="KIL45284.1"/>
    </source>
</evidence>
<dbReference type="AlphaFoldDB" id="A0A0C2RU56"/>
<dbReference type="GO" id="GO:0016052">
    <property type="term" value="P:carbohydrate catabolic process"/>
    <property type="evidence" value="ECO:0007669"/>
    <property type="project" value="TreeGrafter"/>
</dbReference>
<sequence>MIGEILTLYLQKDLYYPSHEAIDFYHRYKEDIAPFADMGFKCLRISIAWVRIFPNGNDQEPNEEGLQFYDDLFDELIKNGIEPVVTIAHFDVPIHLIKHYGSWKSGELIGFYETYAKTVLARYKEKVKYWMTFNGINILFHLPFLGAGIVLNEEDIKEQELYQAAHHQLVASALAVKASHEINPDAKIGCMLAAGVTYPYTCNPEDIWKAIERDRESYFFIDVQSRGAYPGYAKRFFIEQDWPLKMEAGDEQLLKDHTVDYIGFSYYSSRTISADPVVLGKMTSGNVFPSVKIRI</sequence>
<dbReference type="PANTHER" id="PTHR10353:SF122">
    <property type="entry name" value="6-PHOSPHO-BETA-GLUCOSIDASE ASCB-RELATED"/>
    <property type="match status" value="1"/>
</dbReference>
<comment type="similarity">
    <text evidence="2">Belongs to the glycosyl hydrolase 1 family.</text>
</comment>
<reference evidence="3 4" key="1">
    <citation type="submission" date="2015-01" db="EMBL/GenBank/DDBJ databases">
        <title>Genome sequencing of Jeotgalibacillus soli.</title>
        <authorList>
            <person name="Goh K.M."/>
            <person name="Chan K.-G."/>
            <person name="Yaakop A.S."/>
            <person name="Ee R."/>
            <person name="Gan H.M."/>
            <person name="Chan C.S."/>
        </authorList>
    </citation>
    <scope>NUCLEOTIDE SEQUENCE [LARGE SCALE GENOMIC DNA]</scope>
    <source>
        <strain evidence="3 4">P9</strain>
    </source>
</reference>
<name>A0A0C2RU56_9BACL</name>
<comment type="caution">
    <text evidence="3">The sequence shown here is derived from an EMBL/GenBank/DDBJ whole genome shotgun (WGS) entry which is preliminary data.</text>
</comment>
<dbReference type="Gene3D" id="3.20.20.80">
    <property type="entry name" value="Glycosidases"/>
    <property type="match status" value="1"/>
</dbReference>
<dbReference type="Pfam" id="PF00232">
    <property type="entry name" value="Glyco_hydro_1"/>
    <property type="match status" value="1"/>
</dbReference>
<organism evidence="3 4">
    <name type="scientific">Jeotgalibacillus soli</name>
    <dbReference type="NCBI Taxonomy" id="889306"/>
    <lineage>
        <taxon>Bacteria</taxon>
        <taxon>Bacillati</taxon>
        <taxon>Bacillota</taxon>
        <taxon>Bacilli</taxon>
        <taxon>Bacillales</taxon>
        <taxon>Caryophanaceae</taxon>
        <taxon>Jeotgalibacillus</taxon>
    </lineage>
</organism>
<keyword evidence="1" id="KW-0326">Glycosidase</keyword>
<evidence type="ECO:0000256" key="1">
    <source>
        <dbReference type="ARBA" id="ARBA00023295"/>
    </source>
</evidence>
<evidence type="ECO:0000256" key="2">
    <source>
        <dbReference type="RuleBase" id="RU003690"/>
    </source>
</evidence>
<evidence type="ECO:0000313" key="4">
    <source>
        <dbReference type="Proteomes" id="UP000031938"/>
    </source>
</evidence>
<dbReference type="Proteomes" id="UP000031938">
    <property type="component" value="Unassembled WGS sequence"/>
</dbReference>